<feature type="transmembrane region" description="Helical" evidence="5">
    <location>
        <begin position="192"/>
        <end position="209"/>
    </location>
</feature>
<feature type="transmembrane region" description="Helical" evidence="5">
    <location>
        <begin position="20"/>
        <end position="39"/>
    </location>
</feature>
<keyword evidence="4 5" id="KW-0472">Membrane</keyword>
<name>A0A0G0AUD5_9BACT</name>
<evidence type="ECO:0000256" key="1">
    <source>
        <dbReference type="ARBA" id="ARBA00004141"/>
    </source>
</evidence>
<feature type="transmembrane region" description="Helical" evidence="5">
    <location>
        <begin position="169"/>
        <end position="186"/>
    </location>
</feature>
<dbReference type="Proteomes" id="UP000034934">
    <property type="component" value="Unassembled WGS sequence"/>
</dbReference>
<comment type="caution">
    <text evidence="6">The sequence shown here is derived from an EMBL/GenBank/DDBJ whole genome shotgun (WGS) entry which is preliminary data.</text>
</comment>
<feature type="transmembrane region" description="Helical" evidence="5">
    <location>
        <begin position="242"/>
        <end position="264"/>
    </location>
</feature>
<reference evidence="6 7" key="1">
    <citation type="journal article" date="2015" name="Nature">
        <title>rRNA introns, odd ribosomes, and small enigmatic genomes across a large radiation of phyla.</title>
        <authorList>
            <person name="Brown C.T."/>
            <person name="Hug L.A."/>
            <person name="Thomas B.C."/>
            <person name="Sharon I."/>
            <person name="Castelle C.J."/>
            <person name="Singh A."/>
            <person name="Wilkins M.J."/>
            <person name="Williams K.H."/>
            <person name="Banfield J.F."/>
        </authorList>
    </citation>
    <scope>NUCLEOTIDE SEQUENCE [LARGE SCALE GENOMIC DNA]</scope>
</reference>
<keyword evidence="3 5" id="KW-1133">Transmembrane helix</keyword>
<evidence type="ECO:0000256" key="3">
    <source>
        <dbReference type="ARBA" id="ARBA00022989"/>
    </source>
</evidence>
<evidence type="ECO:0000313" key="6">
    <source>
        <dbReference type="EMBL" id="KKP30265.1"/>
    </source>
</evidence>
<sequence length="440" mass="50706">MMIYIAHSFVNIFAGGRSNIKVHLLILYFISISIFYFLFRKNTTVRPDWKWFGITLLISYFYGLFLHIFYLLQNNLHLTDFIIIGNNKEISSSTIWHTHIAKGVIGQIFSFFDKTYLQTMDAGGAYIGLIPSPILLAGTMLFVALILQTIFYFITSFKELLNNKNKRQKIFLIFGYSIISFSLIKTSIDGGILNPSFSISLIFITLFILRTKGKVILNYYYLISLAGILLLASSLYVDSFKYGSGIYISSIATLLLLYGILLYGSEEKIRLQFFIPLLILFLSGWWVSSIRDREIYNYGKINLEQGKKIYIYNEEKELIENQILKENKKISSISKELNKNITYTPLTIPGITCILKSPRQNISFELKTKEPIKNLSSSSDFIYIKNSESSFNGKNWTTQVNFFMNNCTPEPLSIINGELLKNNINKYFIVNPTFDDTYNH</sequence>
<feature type="transmembrane region" description="Helical" evidence="5">
    <location>
        <begin position="271"/>
        <end position="288"/>
    </location>
</feature>
<proteinExistence type="predicted"/>
<comment type="subcellular location">
    <subcellularLocation>
        <location evidence="1">Membrane</location>
        <topology evidence="1">Multi-pass membrane protein</topology>
    </subcellularLocation>
</comment>
<evidence type="ECO:0000256" key="2">
    <source>
        <dbReference type="ARBA" id="ARBA00022692"/>
    </source>
</evidence>
<evidence type="ECO:0000256" key="4">
    <source>
        <dbReference type="ARBA" id="ARBA00023136"/>
    </source>
</evidence>
<organism evidence="6 7">
    <name type="scientific">Candidatus Nomurabacteria bacterium GW2011_GWF1_31_48</name>
    <dbReference type="NCBI Taxonomy" id="1618767"/>
    <lineage>
        <taxon>Bacteria</taxon>
        <taxon>Candidatus Nomuraibacteriota</taxon>
    </lineage>
</organism>
<dbReference type="SUPFAM" id="SSF81338">
    <property type="entry name" value="Aquaporin-like"/>
    <property type="match status" value="1"/>
</dbReference>
<evidence type="ECO:0000256" key="5">
    <source>
        <dbReference type="SAM" id="Phobius"/>
    </source>
</evidence>
<protein>
    <submittedName>
        <fullName evidence="6">Uncharacterized protein</fullName>
    </submittedName>
</protein>
<dbReference type="GO" id="GO:0016020">
    <property type="term" value="C:membrane"/>
    <property type="evidence" value="ECO:0007669"/>
    <property type="project" value="UniProtKB-SubCell"/>
</dbReference>
<keyword evidence="2 5" id="KW-0812">Transmembrane</keyword>
<feature type="transmembrane region" description="Helical" evidence="5">
    <location>
        <begin position="134"/>
        <end position="157"/>
    </location>
</feature>
<feature type="transmembrane region" description="Helical" evidence="5">
    <location>
        <begin position="216"/>
        <end position="236"/>
    </location>
</feature>
<feature type="transmembrane region" description="Helical" evidence="5">
    <location>
        <begin position="51"/>
        <end position="72"/>
    </location>
</feature>
<dbReference type="InterPro" id="IPR023271">
    <property type="entry name" value="Aquaporin-like"/>
</dbReference>
<accession>A0A0G0AUD5</accession>
<gene>
    <name evidence="6" type="ORF">UR19_C0003G0101</name>
</gene>
<evidence type="ECO:0000313" key="7">
    <source>
        <dbReference type="Proteomes" id="UP000034934"/>
    </source>
</evidence>
<dbReference type="EMBL" id="LBOG01000003">
    <property type="protein sequence ID" value="KKP30265.1"/>
    <property type="molecule type" value="Genomic_DNA"/>
</dbReference>
<dbReference type="AlphaFoldDB" id="A0A0G0AUD5"/>